<dbReference type="Gene3D" id="3.40.50.12780">
    <property type="entry name" value="N-terminal domain of ligase-like"/>
    <property type="match status" value="1"/>
</dbReference>
<dbReference type="InterPro" id="IPR000873">
    <property type="entry name" value="AMP-dep_synth/lig_dom"/>
</dbReference>
<dbReference type="FunFam" id="3.40.50.980:FF:000002">
    <property type="entry name" value="Enterobactin synthetase component F"/>
    <property type="match status" value="1"/>
</dbReference>
<dbReference type="NCBIfam" id="TIGR01720">
    <property type="entry name" value="NRPS-para261"/>
    <property type="match status" value="1"/>
</dbReference>
<sequence length="2113" mass="233794">MLRQSNNCYDLCPIQAGMLLHATMRTGSGVDVQQIVSHLESDIDVDRLVCGWRYVTQRHPALRTSFRWLDCPQPLQEVHSTVELPIARLDWSGLDRLEEERQLAAFLLEDRQRGFDLGLAPLSRLTFIRTASQMVMVWTFHHILLDGRAFPLILKDVFGFPDSRYAAQRPDVSVAPDFRAHVEWLNARDEVASRTYWKEFLAGFRAPVRLWVERAGSGRSPIAEVGEFGHAEAEVASERARALEQAASAANVTINTLLQGAWGLLLGRLSGERDVVFGATRACRKSGIPGADGIIGLLINTLPVRVDLDPDADLAAWLAAIRSQSLSIRPHEHASLAKVQGWSDVERGRPLFESIVVYEHLTLDAQLKALGDEWQRRSFRYIGQTNFPLALIAYGGEQLLLRIEYARDRFDDDVAQRMLRYLEVLLIGMAEGILIPGDSARLGSLGILPDEERAQLLSGRVTATYDTSPLHSLFEARASATPDSEAVAAGEQRLTYRELNARANRIAHALRQKGVQRNDIVGLAVERNADVAIGILAILKAGAAYLPLDPDYPPDRLAFIVGDAKARLVLASSKVRDSLQLGAAECLDMATAGDGLPEANPDVASVPADLAYVIYTSGSTGKPKGVLVTHANVARLFSATDPWFSFGPGDVWTLFHSYAFDFSVWELWGALLYGGRLVIVPYWISRDPAAFRKLLVEERVTILNQTPSAFRQLIQADLDEAPAAYALREIIFGGEALELQSLKPWIGRYGDGRPRLVNMYGITETTVHVTYRPITRADVEACRGSVIGEPIPDLYIRLLDERGEPVPVGVPGEIWVGGAGVANGYLNRPELNAQRFVAYPLDPTGSARLYRAGDLARRLPDGELEFLGRIDAQVKIRGFRIELGEIEATLNACPGVADAAVIVREDVPGDKRLVAYVVGKDPGALNPDDLRETLARVLPAHMIPAYFVALAAIPLNANGKLDKSRLPEPRSSAPQEESPAFIEPQSENERKIAAVWAAVLRLDRVGVDDNFFALGGDSILSIQVVANCRRAGINNLATRDLFEYPTVAALARCVDSRVPIAATSVPRALDQFTLTPIQRWFFEQNFSEQHYWNQAFLFEIPSDLDHSYLKRALEVVCRRHDAFRTRFRRDGERWEPALADNDEAIAIVHHDLSSLPKEKLSVAIEQSCSAAQALLDIERGPLLCAALIRTGGPSLDRLLLAAHHLAIDGVSWRIFLEDLESAYESLRDGKSVEFPQETTGYQTWATSLCEYVGQDSVHAAARAWQDMIAKPFALLPVSCAEIREADAGSLLVELTEAETAALLQEVPAVYRTQINDVLFSALAIALQRSTGGSSFLIETEGHGREDIGDGLDLSRTIGWFTSLFPLRLDLPPGESIDTVLKSVKEQVRTVPDRGLTYGLLRYCSADPTTRSSLAYRESPQLLFNYLGQFDQVTRNSRLFAFATESTGRWHAEGGHRTHALEVLAQIRSGKLRAEWIFGQKQMGRANVQTLASDFIAALRTIIDHCRGRNAGGRTPSDLPLLSARQAEIDRLWRLHPGFADAYPLTPMQRLFYVMEQAGSSVGLEQWQFRIEGQLDPARLHSAFGQVIARHTILRTGFSGTEGGEPVQVVMPDAVLPWHEEDWRHLDLQARSNATKRVLERDEETPFDLSRPPLMRVQLLRLESEEWQLLWTTHHLCIDGWSWPRLFGEIAKIYSALSSGVGPALGSPLDYVQYVRWLANQKTTSLGYWEQALSDFASPTPICLGPVAETPARKRGGQSQTIEIRTQLSKQATQSLRTLGQSAGSTLSTLVQAGWALLLGFYAETQDVVFGATLSGRSEHIDGIDTLIGPCVTNVPVRVKVDLDEPLRLWLSRLQGQQLDLAQHQFLPVDVIQGISKVPWHQRLFDSLLVFQNYQVDVAIERLGRDARLIPVQTPEATNYALTMAVSPGEQLTLRLIYNEQRVDRGTIEAIASDLPVILEALALSGSKAIVADILASLPVERRGKAAAVARATNILRLQAGAPISVAESETEQKLAAIWTSLLTRSDIDVDDNFFDAGGQSLLLLRMHRLLESTFERRIQIVKLLELPTIRLLAAYLNSSDEVGQAGQHAEHAAERASRQRAAFAKQRAKARLV</sequence>
<dbReference type="GO" id="GO:0044550">
    <property type="term" value="P:secondary metabolite biosynthetic process"/>
    <property type="evidence" value="ECO:0007669"/>
    <property type="project" value="UniProtKB-ARBA"/>
</dbReference>
<keyword evidence="4" id="KW-0597">Phosphoprotein</keyword>
<dbReference type="InterPro" id="IPR036736">
    <property type="entry name" value="ACP-like_sf"/>
</dbReference>
<dbReference type="InterPro" id="IPR025110">
    <property type="entry name" value="AMP-bd_C"/>
</dbReference>
<evidence type="ECO:0000313" key="9">
    <source>
        <dbReference type="Proteomes" id="UP000500895"/>
    </source>
</evidence>
<dbReference type="InterPro" id="IPR020806">
    <property type="entry name" value="PKS_PP-bd"/>
</dbReference>
<dbReference type="InterPro" id="IPR010060">
    <property type="entry name" value="NRPS_synth"/>
</dbReference>
<feature type="domain" description="Carrier" evidence="7">
    <location>
        <begin position="983"/>
        <end position="1058"/>
    </location>
</feature>
<evidence type="ECO:0000256" key="6">
    <source>
        <dbReference type="SAM" id="MobiDB-lite"/>
    </source>
</evidence>
<dbReference type="InterPro" id="IPR020845">
    <property type="entry name" value="AMP-binding_CS"/>
</dbReference>
<dbReference type="Pfam" id="PF00550">
    <property type="entry name" value="PP-binding"/>
    <property type="match status" value="2"/>
</dbReference>
<feature type="region of interest" description="Disordered" evidence="6">
    <location>
        <begin position="963"/>
        <end position="984"/>
    </location>
</feature>
<dbReference type="PROSITE" id="PS00455">
    <property type="entry name" value="AMP_BINDING"/>
    <property type="match status" value="1"/>
</dbReference>
<dbReference type="GO" id="GO:0005829">
    <property type="term" value="C:cytosol"/>
    <property type="evidence" value="ECO:0007669"/>
    <property type="project" value="TreeGrafter"/>
</dbReference>
<evidence type="ECO:0000256" key="4">
    <source>
        <dbReference type="ARBA" id="ARBA00022553"/>
    </source>
</evidence>
<keyword evidence="3" id="KW-0596">Phosphopantetheine</keyword>
<dbReference type="NCBIfam" id="TIGR01733">
    <property type="entry name" value="AA-adenyl-dom"/>
    <property type="match status" value="1"/>
</dbReference>
<dbReference type="InterPro" id="IPR042099">
    <property type="entry name" value="ANL_N_sf"/>
</dbReference>
<comment type="similarity">
    <text evidence="2">Belongs to the ATP-dependent AMP-binding enzyme family.</text>
</comment>
<name>A0A6G8ZZM4_9BRAD</name>
<dbReference type="PANTHER" id="PTHR45527:SF14">
    <property type="entry name" value="PLIPASTATIN SYNTHASE SUBUNIT B"/>
    <property type="match status" value="1"/>
</dbReference>
<gene>
    <name evidence="8" type="ORF">HAV00_04215</name>
</gene>
<keyword evidence="5" id="KW-0677">Repeat</keyword>
<dbReference type="SUPFAM" id="SSF56801">
    <property type="entry name" value="Acetyl-CoA synthetase-like"/>
    <property type="match status" value="1"/>
</dbReference>
<evidence type="ECO:0000256" key="2">
    <source>
        <dbReference type="ARBA" id="ARBA00006432"/>
    </source>
</evidence>
<dbReference type="Pfam" id="PF00501">
    <property type="entry name" value="AMP-binding"/>
    <property type="match status" value="1"/>
</dbReference>
<dbReference type="SUPFAM" id="SSF47336">
    <property type="entry name" value="ACP-like"/>
    <property type="match status" value="2"/>
</dbReference>
<proteinExistence type="inferred from homology"/>
<protein>
    <submittedName>
        <fullName evidence="8">Non-ribosomal peptide synthetase</fullName>
    </submittedName>
</protein>
<dbReference type="RefSeq" id="WP_166466844.1">
    <property type="nucleotide sequence ID" value="NZ_CP050066.2"/>
</dbReference>
<dbReference type="FunFam" id="3.40.50.980:FF:000001">
    <property type="entry name" value="Non-ribosomal peptide synthetase"/>
    <property type="match status" value="1"/>
</dbReference>
<dbReference type="Gene3D" id="3.30.559.10">
    <property type="entry name" value="Chloramphenicol acetyltransferase-like domain"/>
    <property type="match status" value="3"/>
</dbReference>
<evidence type="ECO:0000256" key="3">
    <source>
        <dbReference type="ARBA" id="ARBA00022450"/>
    </source>
</evidence>
<dbReference type="SMART" id="SM00823">
    <property type="entry name" value="PKS_PP"/>
    <property type="match status" value="2"/>
</dbReference>
<dbReference type="InterPro" id="IPR001242">
    <property type="entry name" value="Condensation_dom"/>
</dbReference>
<dbReference type="Gene3D" id="1.10.1200.10">
    <property type="entry name" value="ACP-like"/>
    <property type="match status" value="2"/>
</dbReference>
<evidence type="ECO:0000259" key="7">
    <source>
        <dbReference type="PROSITE" id="PS50075"/>
    </source>
</evidence>
<dbReference type="CDD" id="cd17643">
    <property type="entry name" value="A_NRPS_Cytc1-like"/>
    <property type="match status" value="1"/>
</dbReference>
<dbReference type="CDD" id="cd19534">
    <property type="entry name" value="E_NRPS"/>
    <property type="match status" value="1"/>
</dbReference>
<dbReference type="GO" id="GO:0003824">
    <property type="term" value="F:catalytic activity"/>
    <property type="evidence" value="ECO:0007669"/>
    <property type="project" value="UniProtKB-KW"/>
</dbReference>
<comment type="cofactor">
    <cofactor evidence="1">
        <name>pantetheine 4'-phosphate</name>
        <dbReference type="ChEBI" id="CHEBI:47942"/>
    </cofactor>
</comment>
<dbReference type="Gene3D" id="3.30.300.30">
    <property type="match status" value="1"/>
</dbReference>
<reference evidence="8 9" key="1">
    <citation type="journal article" date="2020" name="Int. J. Syst. Evol. Microbiol.">
        <title>Description and complete genome sequences of Bradyrhizobium symbiodeficiens sp. nov., a non-symbiotic bacterium associated with legumes native to Canada.</title>
        <authorList>
            <person name="Bromfield E.S.P."/>
            <person name="Cloutier S."/>
            <person name="Nguyen H.D.T."/>
        </authorList>
    </citation>
    <scope>NUCLEOTIDE SEQUENCE [LARGE SCALE GENOMIC DNA]</scope>
    <source>
        <strain evidence="8 9">101S1MB</strain>
    </source>
</reference>
<dbReference type="FunFam" id="3.40.50.12780:FF:000012">
    <property type="entry name" value="Non-ribosomal peptide synthetase"/>
    <property type="match status" value="1"/>
</dbReference>
<dbReference type="FunFam" id="1.10.1200.10:FF:000005">
    <property type="entry name" value="Nonribosomal peptide synthetase 1"/>
    <property type="match status" value="1"/>
</dbReference>
<dbReference type="Pfam" id="PF00668">
    <property type="entry name" value="Condensation"/>
    <property type="match status" value="3"/>
</dbReference>
<accession>A0A6G8ZZM4</accession>
<dbReference type="PROSITE" id="PS50075">
    <property type="entry name" value="CARRIER"/>
    <property type="match status" value="2"/>
</dbReference>
<dbReference type="SUPFAM" id="SSF52777">
    <property type="entry name" value="CoA-dependent acyltransferases"/>
    <property type="match status" value="6"/>
</dbReference>
<dbReference type="Gene3D" id="3.30.559.30">
    <property type="entry name" value="Nonribosomal peptide synthetase, condensation domain"/>
    <property type="match status" value="3"/>
</dbReference>
<dbReference type="Proteomes" id="UP000500895">
    <property type="component" value="Chromosome"/>
</dbReference>
<dbReference type="PANTHER" id="PTHR45527">
    <property type="entry name" value="NONRIBOSOMAL PEPTIDE SYNTHETASE"/>
    <property type="match status" value="1"/>
</dbReference>
<dbReference type="FunFam" id="3.30.300.30:FF:000010">
    <property type="entry name" value="Enterobactin synthetase component F"/>
    <property type="match status" value="1"/>
</dbReference>
<organism evidence="8 9">
    <name type="scientific">Bradyrhizobium symbiodeficiens</name>
    <dbReference type="NCBI Taxonomy" id="1404367"/>
    <lineage>
        <taxon>Bacteria</taxon>
        <taxon>Pseudomonadati</taxon>
        <taxon>Pseudomonadota</taxon>
        <taxon>Alphaproteobacteria</taxon>
        <taxon>Hyphomicrobiales</taxon>
        <taxon>Nitrobacteraceae</taxon>
        <taxon>Bradyrhizobium</taxon>
    </lineage>
</organism>
<evidence type="ECO:0000256" key="1">
    <source>
        <dbReference type="ARBA" id="ARBA00001957"/>
    </source>
</evidence>
<evidence type="ECO:0000313" key="8">
    <source>
        <dbReference type="EMBL" id="QIP05504.1"/>
    </source>
</evidence>
<dbReference type="Pfam" id="PF13193">
    <property type="entry name" value="AMP-binding_C"/>
    <property type="match status" value="1"/>
</dbReference>
<dbReference type="InterPro" id="IPR010071">
    <property type="entry name" value="AA_adenyl_dom"/>
</dbReference>
<evidence type="ECO:0000256" key="5">
    <source>
        <dbReference type="ARBA" id="ARBA00022737"/>
    </source>
</evidence>
<dbReference type="EMBL" id="CP050066">
    <property type="protein sequence ID" value="QIP05504.1"/>
    <property type="molecule type" value="Genomic_DNA"/>
</dbReference>
<dbReference type="GO" id="GO:0043041">
    <property type="term" value="P:amino acid activation for nonribosomal peptide biosynthetic process"/>
    <property type="evidence" value="ECO:0007669"/>
    <property type="project" value="TreeGrafter"/>
</dbReference>
<dbReference type="InterPro" id="IPR009081">
    <property type="entry name" value="PP-bd_ACP"/>
</dbReference>
<feature type="domain" description="Carrier" evidence="7">
    <location>
        <begin position="2005"/>
        <end position="2080"/>
    </location>
</feature>
<dbReference type="GO" id="GO:0031177">
    <property type="term" value="F:phosphopantetheine binding"/>
    <property type="evidence" value="ECO:0007669"/>
    <property type="project" value="InterPro"/>
</dbReference>
<dbReference type="InterPro" id="IPR045851">
    <property type="entry name" value="AMP-bd_C_sf"/>
</dbReference>
<dbReference type="InterPro" id="IPR023213">
    <property type="entry name" value="CAT-like_dom_sf"/>
</dbReference>